<sequence>MPRSAVRASRTGRDGLRVENTCFRTSGNGRFADAVDEFTSRVLQKHEGEKARYIAVYNCFAQLVAEKGEAEKPAEPTAELMVYQPSCEQSAKLEPAMKILVGNVLERMEQSSSK</sequence>
<name>A0A0J7B9R8_COCIT</name>
<organism evidence="1 2">
    <name type="scientific">Coccidioides immitis RMSCC 2394</name>
    <dbReference type="NCBI Taxonomy" id="404692"/>
    <lineage>
        <taxon>Eukaryota</taxon>
        <taxon>Fungi</taxon>
        <taxon>Dikarya</taxon>
        <taxon>Ascomycota</taxon>
        <taxon>Pezizomycotina</taxon>
        <taxon>Eurotiomycetes</taxon>
        <taxon>Eurotiomycetidae</taxon>
        <taxon>Onygenales</taxon>
        <taxon>Onygenaceae</taxon>
        <taxon>Coccidioides</taxon>
    </lineage>
</organism>
<dbReference type="EMBL" id="DS028096">
    <property type="protein sequence ID" value="KMP06772.1"/>
    <property type="molecule type" value="Genomic_DNA"/>
</dbReference>
<evidence type="ECO:0000313" key="1">
    <source>
        <dbReference type="EMBL" id="KMP06772.1"/>
    </source>
</evidence>
<accession>A0A0J7B9R8</accession>
<protein>
    <submittedName>
        <fullName evidence="1">Uncharacterized protein</fullName>
    </submittedName>
</protein>
<proteinExistence type="predicted"/>
<dbReference type="AlphaFoldDB" id="A0A0J7B9R8"/>
<dbReference type="Proteomes" id="UP000054565">
    <property type="component" value="Unassembled WGS sequence"/>
</dbReference>
<evidence type="ECO:0000313" key="2">
    <source>
        <dbReference type="Proteomes" id="UP000054565"/>
    </source>
</evidence>
<reference evidence="2" key="1">
    <citation type="journal article" date="2010" name="Genome Res.">
        <title>Population genomic sequencing of Coccidioides fungi reveals recent hybridization and transposon control.</title>
        <authorList>
            <person name="Neafsey D.E."/>
            <person name="Barker B.M."/>
            <person name="Sharpton T.J."/>
            <person name="Stajich J.E."/>
            <person name="Park D.J."/>
            <person name="Whiston E."/>
            <person name="Hung C.-Y."/>
            <person name="McMahan C."/>
            <person name="White J."/>
            <person name="Sykes S."/>
            <person name="Heiman D."/>
            <person name="Young S."/>
            <person name="Zeng Q."/>
            <person name="Abouelleil A."/>
            <person name="Aftuck L."/>
            <person name="Bessette D."/>
            <person name="Brown A."/>
            <person name="FitzGerald M."/>
            <person name="Lui A."/>
            <person name="Macdonald J.P."/>
            <person name="Priest M."/>
            <person name="Orbach M.J."/>
            <person name="Galgiani J.N."/>
            <person name="Kirkland T.N."/>
            <person name="Cole G.T."/>
            <person name="Birren B.W."/>
            <person name="Henn M.R."/>
            <person name="Taylor J.W."/>
            <person name="Rounsley S.D."/>
        </authorList>
    </citation>
    <scope>NUCLEOTIDE SEQUENCE [LARGE SCALE GENOMIC DNA]</scope>
    <source>
        <strain evidence="2">RMSCC 2394</strain>
    </source>
</reference>
<gene>
    <name evidence="1" type="ORF">CIRG_06453</name>
</gene>